<organism evidence="1 2">
    <name type="scientific">Streptacidiphilus cavernicola</name>
    <dbReference type="NCBI Taxonomy" id="3342716"/>
    <lineage>
        <taxon>Bacteria</taxon>
        <taxon>Bacillati</taxon>
        <taxon>Actinomycetota</taxon>
        <taxon>Actinomycetes</taxon>
        <taxon>Kitasatosporales</taxon>
        <taxon>Streptomycetaceae</taxon>
        <taxon>Streptacidiphilus</taxon>
    </lineage>
</organism>
<reference evidence="1 2" key="1">
    <citation type="submission" date="2024-09" db="EMBL/GenBank/DDBJ databases">
        <authorList>
            <person name="Lee S.D."/>
        </authorList>
    </citation>
    <scope>NUCLEOTIDE SEQUENCE [LARGE SCALE GENOMIC DNA]</scope>
    <source>
        <strain evidence="1 2">N8-3</strain>
    </source>
</reference>
<sequence>MLTISGKKYDSAGFMAAVGAVVAAMGTTAPPEGSVQRGVLTSIVTLAASNAAAFDVVDVLDVYAGLVQQAVDAVPVTETARVWCRERIGGDVATRLAARVAKQPQTLAQLQALGSIVITRGMDPVQAQSVLTNGTFGGAVHDPLAVGAPQAADAVRQTGLGDKSTAAGRIEEWSLGMLTGFASNGFMLIAEAAVPVVTLPTSDHAVRAGEAGVCGFAAAALISVAILEEGRKLGDDPLQPELEKVKKAIGSKRIDVLALLKAAAHRLRGVNL</sequence>
<evidence type="ECO:0008006" key="3">
    <source>
        <dbReference type="Google" id="ProtNLM"/>
    </source>
</evidence>
<protein>
    <recommendedName>
        <fullName evidence="3">ADP-ribosylglycohydrolase</fullName>
    </recommendedName>
</protein>
<proteinExistence type="predicted"/>
<dbReference type="EMBL" id="JBHFAB010000015">
    <property type="protein sequence ID" value="MFC1419000.1"/>
    <property type="molecule type" value="Genomic_DNA"/>
</dbReference>
<name>A0ABV6VZ44_9ACTN</name>
<gene>
    <name evidence="1" type="ORF">ACEZDE_20540</name>
</gene>
<evidence type="ECO:0000313" key="1">
    <source>
        <dbReference type="EMBL" id="MFC1419000.1"/>
    </source>
</evidence>
<accession>A0ABV6VZ44</accession>
<comment type="caution">
    <text evidence="1">The sequence shown here is derived from an EMBL/GenBank/DDBJ whole genome shotgun (WGS) entry which is preliminary data.</text>
</comment>
<keyword evidence="2" id="KW-1185">Reference proteome</keyword>
<dbReference type="Proteomes" id="UP001592531">
    <property type="component" value="Unassembled WGS sequence"/>
</dbReference>
<dbReference type="RefSeq" id="WP_380537863.1">
    <property type="nucleotide sequence ID" value="NZ_JBHFAB010000015.1"/>
</dbReference>
<evidence type="ECO:0000313" key="2">
    <source>
        <dbReference type="Proteomes" id="UP001592531"/>
    </source>
</evidence>